<evidence type="ECO:0000313" key="8">
    <source>
        <dbReference type="Proteomes" id="UP000673691"/>
    </source>
</evidence>
<comment type="caution">
    <text evidence="7">The sequence shown here is derived from an EMBL/GenBank/DDBJ whole genome shotgun (WGS) entry which is preliminary data.</text>
</comment>
<evidence type="ECO:0000256" key="3">
    <source>
        <dbReference type="ARBA" id="ARBA00023163"/>
    </source>
</evidence>
<feature type="region of interest" description="Disordered" evidence="5">
    <location>
        <begin position="206"/>
        <end position="236"/>
    </location>
</feature>
<organism evidence="7 8">
    <name type="scientific">Olpidium bornovanus</name>
    <dbReference type="NCBI Taxonomy" id="278681"/>
    <lineage>
        <taxon>Eukaryota</taxon>
        <taxon>Fungi</taxon>
        <taxon>Fungi incertae sedis</taxon>
        <taxon>Olpidiomycota</taxon>
        <taxon>Olpidiomycotina</taxon>
        <taxon>Olpidiomycetes</taxon>
        <taxon>Olpidiales</taxon>
        <taxon>Olpidiaceae</taxon>
        <taxon>Olpidium</taxon>
    </lineage>
</organism>
<dbReference type="Pfam" id="PF07524">
    <property type="entry name" value="Bromo_TP"/>
    <property type="match status" value="1"/>
</dbReference>
<dbReference type="AlphaFoldDB" id="A0A8H8DGZ0"/>
<sequence length="358" mass="37375">MASASLSSAAPSSPGSTSTPPVIVALLKAAVVHLAEAAGYDRATGSALATLGDAFAAYVTLLATSAARVASLAGRSRPTTKDVAKTIDDLGKGCPGESFSSLVDHCRREWEWKEPSATLKQELEASAQATGPLENEWITGVLRFSVLTPGAADVSARSRTVLASDESKPPLTQDAAVAAYKKAVPLSKSRLKERAAEYAELLRETALRPGERSSRTAPGGNDPERARTGCQVSPGCDRTARSMRNLQDVLEAVGAGSAVGDEAAARADSASKSSMEMDMCVGTEIRICFRHSSDTLFSVGPSVVDTALLETVLKHSSPHILQLVTPTPLTLVQQSPKPGVTASAAESRPLSHRARSTQ</sequence>
<evidence type="ECO:0000256" key="1">
    <source>
        <dbReference type="ARBA" id="ARBA00004123"/>
    </source>
</evidence>
<dbReference type="PANTHER" id="PTHR46338">
    <property type="entry name" value="TRANSCRIPTION INITIATION FACTOR TFIID SUBUNIT 8"/>
    <property type="match status" value="1"/>
</dbReference>
<protein>
    <recommendedName>
        <fullName evidence="6">Bromodomain associated domain-containing protein</fullName>
    </recommendedName>
</protein>
<name>A0A8H8DGZ0_9FUNG</name>
<accession>A0A8H8DGZ0</accession>
<dbReference type="GO" id="GO:0046982">
    <property type="term" value="F:protein heterodimerization activity"/>
    <property type="evidence" value="ECO:0007669"/>
    <property type="project" value="InterPro"/>
</dbReference>
<dbReference type="InterPro" id="IPR037818">
    <property type="entry name" value="TAF8"/>
</dbReference>
<proteinExistence type="predicted"/>
<dbReference type="InterPro" id="IPR006565">
    <property type="entry name" value="BTP"/>
</dbReference>
<evidence type="ECO:0000259" key="6">
    <source>
        <dbReference type="SMART" id="SM00576"/>
    </source>
</evidence>
<dbReference type="PANTHER" id="PTHR46338:SF1">
    <property type="entry name" value="TRANSCRIPTION INITIATION FACTOR TFIID SUBUNIT 8"/>
    <property type="match status" value="1"/>
</dbReference>
<dbReference type="InterPro" id="IPR009072">
    <property type="entry name" value="Histone-fold"/>
</dbReference>
<evidence type="ECO:0000256" key="2">
    <source>
        <dbReference type="ARBA" id="ARBA00023015"/>
    </source>
</evidence>
<keyword evidence="2" id="KW-0805">Transcription regulation</keyword>
<keyword evidence="8" id="KW-1185">Reference proteome</keyword>
<reference evidence="7 8" key="1">
    <citation type="journal article" name="Sci. Rep.">
        <title>Genome-scale phylogenetic analyses confirm Olpidium as the closest living zoosporic fungus to the non-flagellated, terrestrial fungi.</title>
        <authorList>
            <person name="Chang Y."/>
            <person name="Rochon D."/>
            <person name="Sekimoto S."/>
            <person name="Wang Y."/>
            <person name="Chovatia M."/>
            <person name="Sandor L."/>
            <person name="Salamov A."/>
            <person name="Grigoriev I.V."/>
            <person name="Stajich J.E."/>
            <person name="Spatafora J.W."/>
        </authorList>
    </citation>
    <scope>NUCLEOTIDE SEQUENCE [LARGE SCALE GENOMIC DNA]</scope>
    <source>
        <strain evidence="7">S191</strain>
    </source>
</reference>
<keyword evidence="4" id="KW-0539">Nucleus</keyword>
<dbReference type="CDD" id="cd00076">
    <property type="entry name" value="HFD_SF"/>
    <property type="match status" value="1"/>
</dbReference>
<comment type="subcellular location">
    <subcellularLocation>
        <location evidence="1">Nucleus</location>
    </subcellularLocation>
</comment>
<dbReference type="Gene3D" id="1.10.20.10">
    <property type="entry name" value="Histone, subunit A"/>
    <property type="match status" value="1"/>
</dbReference>
<dbReference type="SMART" id="SM00576">
    <property type="entry name" value="BTP"/>
    <property type="match status" value="1"/>
</dbReference>
<evidence type="ECO:0000256" key="4">
    <source>
        <dbReference type="ARBA" id="ARBA00023242"/>
    </source>
</evidence>
<keyword evidence="3" id="KW-0804">Transcription</keyword>
<dbReference type="GO" id="GO:0005669">
    <property type="term" value="C:transcription factor TFIID complex"/>
    <property type="evidence" value="ECO:0007669"/>
    <property type="project" value="InterPro"/>
</dbReference>
<dbReference type="Proteomes" id="UP000673691">
    <property type="component" value="Unassembled WGS sequence"/>
</dbReference>
<feature type="domain" description="Bromodomain associated" evidence="6">
    <location>
        <begin position="20"/>
        <end position="97"/>
    </location>
</feature>
<dbReference type="EMBL" id="JAEFCI010009897">
    <property type="protein sequence ID" value="KAG5457537.1"/>
    <property type="molecule type" value="Genomic_DNA"/>
</dbReference>
<evidence type="ECO:0000256" key="5">
    <source>
        <dbReference type="SAM" id="MobiDB-lite"/>
    </source>
</evidence>
<evidence type="ECO:0000313" key="7">
    <source>
        <dbReference type="EMBL" id="KAG5457537.1"/>
    </source>
</evidence>
<feature type="region of interest" description="Disordered" evidence="5">
    <location>
        <begin position="334"/>
        <end position="358"/>
    </location>
</feature>
<gene>
    <name evidence="7" type="ORF">BJ554DRAFT_2415</name>
</gene>